<reference evidence="1 4" key="1">
    <citation type="submission" date="2021-11" db="EMBL/GenBank/DDBJ databases">
        <title>Draft genome sequence of Capnocytophaga sp. strain KC07075 isolated from cat oral cavity.</title>
        <authorList>
            <person name="Suzuki M."/>
            <person name="Imaoka K."/>
            <person name="Kimura M."/>
            <person name="Morikawa S."/>
            <person name="Maeda K."/>
        </authorList>
    </citation>
    <scope>NUCLEOTIDE SEQUENCE</scope>
    <source>
        <strain evidence="1">KC07075</strain>
        <strain evidence="2 4">KC07079</strain>
    </source>
</reference>
<keyword evidence="4" id="KW-1185">Reference proteome</keyword>
<dbReference type="Pfam" id="PF26559">
    <property type="entry name" value="DUF8184"/>
    <property type="match status" value="1"/>
</dbReference>
<evidence type="ECO:0000313" key="4">
    <source>
        <dbReference type="Proteomes" id="UP001208692"/>
    </source>
</evidence>
<dbReference type="InterPro" id="IPR058497">
    <property type="entry name" value="DUF8184"/>
</dbReference>
<dbReference type="EMBL" id="BQKA01000025">
    <property type="protein sequence ID" value="GJM50397.1"/>
    <property type="molecule type" value="Genomic_DNA"/>
</dbReference>
<comment type="caution">
    <text evidence="1">The sequence shown here is derived from an EMBL/GenBank/DDBJ whole genome shotgun (WGS) entry which is preliminary data.</text>
</comment>
<evidence type="ECO:0000313" key="3">
    <source>
        <dbReference type="Proteomes" id="UP001207736"/>
    </source>
</evidence>
<evidence type="ECO:0000313" key="2">
    <source>
        <dbReference type="EMBL" id="GJM52680.1"/>
    </source>
</evidence>
<protein>
    <submittedName>
        <fullName evidence="1">Uncharacterized protein</fullName>
    </submittedName>
</protein>
<organism evidence="1 3">
    <name type="scientific">Capnocytophaga catalasegens</name>
    <dbReference type="NCBI Taxonomy" id="1004260"/>
    <lineage>
        <taxon>Bacteria</taxon>
        <taxon>Pseudomonadati</taxon>
        <taxon>Bacteroidota</taxon>
        <taxon>Flavobacteriia</taxon>
        <taxon>Flavobacteriales</taxon>
        <taxon>Flavobacteriaceae</taxon>
        <taxon>Capnocytophaga</taxon>
    </lineage>
</organism>
<gene>
    <name evidence="1" type="ORF">RCZ15_13700</name>
    <name evidence="2" type="ORF">RCZ16_09970</name>
</gene>
<evidence type="ECO:0000313" key="1">
    <source>
        <dbReference type="EMBL" id="GJM50397.1"/>
    </source>
</evidence>
<dbReference type="AlphaFoldDB" id="A0AAV5ASW2"/>
<proteinExistence type="predicted"/>
<name>A0AAV5ASW2_9FLAO</name>
<dbReference type="RefSeq" id="WP_264845166.1">
    <property type="nucleotide sequence ID" value="NZ_BPMA01000005.1"/>
</dbReference>
<dbReference type="Proteomes" id="UP001207736">
    <property type="component" value="Unassembled WGS sequence"/>
</dbReference>
<accession>A0AAV5ASW2</accession>
<sequence>MKNNENHIFSKKEAIIEHIYTDWKEISEENRCFSEENIQKCSQDLDNFIRKMQKYQQNNAPQSDYAEAIYEICKNLATFSQEDEEPEHLHGFLYDIYTEELSDFIRETAFEHGFELPDAEIIATNVFSLRHSSEFRYEYFSVYIGEDDQNGISLLYDSDRHRFEYNENPYGDAYSLPIYNFRRGEAVHFEVLWQGRYRNIKLVAQHPQDGVWLKMLAYLHQNSVFPTFPDKAPADFCDIELETKRGKIATLRIINKDDKGYIIPEFQKGAGIEILTYEINEKGELQSEYLVNRPKAVDKKLFLFGEEPYGVCFEVVLIAFKDDFIEVTIKNKPYQCDADDNPQIANAHQQTFAHQLKTFPFMKDFLKEIINLNM</sequence>
<dbReference type="Proteomes" id="UP001208692">
    <property type="component" value="Unassembled WGS sequence"/>
</dbReference>
<dbReference type="EMBL" id="BQKB01000017">
    <property type="protein sequence ID" value="GJM52680.1"/>
    <property type="molecule type" value="Genomic_DNA"/>
</dbReference>